<name>A0A401H4L4_9APHY</name>
<proteinExistence type="predicted"/>
<dbReference type="EMBL" id="BFAD01000016">
    <property type="protein sequence ID" value="GBE89341.1"/>
    <property type="molecule type" value="Genomic_DNA"/>
</dbReference>
<accession>A0A401H4L4</accession>
<comment type="caution">
    <text evidence="1">The sequence shown here is derived from an EMBL/GenBank/DDBJ whole genome shotgun (WGS) entry which is preliminary data.</text>
</comment>
<dbReference type="GeneID" id="38786258"/>
<evidence type="ECO:0000313" key="1">
    <source>
        <dbReference type="EMBL" id="GBE89341.1"/>
    </source>
</evidence>
<reference evidence="1 2" key="1">
    <citation type="journal article" date="2018" name="Sci. Rep.">
        <title>Genome sequence of the cauliflower mushroom Sparassis crispa (Hanabiratake) and its association with beneficial usage.</title>
        <authorList>
            <person name="Kiyama R."/>
            <person name="Furutani Y."/>
            <person name="Kawaguchi K."/>
            <person name="Nakanishi T."/>
        </authorList>
    </citation>
    <scope>NUCLEOTIDE SEQUENCE [LARGE SCALE GENOMIC DNA]</scope>
</reference>
<dbReference type="Proteomes" id="UP000287166">
    <property type="component" value="Unassembled WGS sequence"/>
</dbReference>
<evidence type="ECO:0000313" key="2">
    <source>
        <dbReference type="Proteomes" id="UP000287166"/>
    </source>
</evidence>
<sequence length="111" mass="12366">MDLQSISFASPCGVELYRFDCYRNSYLNVIIHAAWGVVVRAWRSSVYANSLVHTGRQSDNWDDLSNMFSPCNVENERGFTPAKIACAATKYPEKVSASFIRTRGGLSLHAA</sequence>
<dbReference type="AlphaFoldDB" id="A0A401H4L4"/>
<keyword evidence="2" id="KW-1185">Reference proteome</keyword>
<dbReference type="InParanoid" id="A0A401H4L4"/>
<organism evidence="1 2">
    <name type="scientific">Sparassis crispa</name>
    <dbReference type="NCBI Taxonomy" id="139825"/>
    <lineage>
        <taxon>Eukaryota</taxon>
        <taxon>Fungi</taxon>
        <taxon>Dikarya</taxon>
        <taxon>Basidiomycota</taxon>
        <taxon>Agaricomycotina</taxon>
        <taxon>Agaricomycetes</taxon>
        <taxon>Polyporales</taxon>
        <taxon>Sparassidaceae</taxon>
        <taxon>Sparassis</taxon>
    </lineage>
</organism>
<dbReference type="RefSeq" id="XP_027620254.1">
    <property type="nucleotide sequence ID" value="XM_027764453.1"/>
</dbReference>
<gene>
    <name evidence="1" type="ORF">SCP_1600020</name>
</gene>
<protein>
    <submittedName>
        <fullName evidence="1">Uncharacterized protein</fullName>
    </submittedName>
</protein>